<dbReference type="AlphaFoldDB" id="A0A229VXM3"/>
<evidence type="ECO:0000313" key="2">
    <source>
        <dbReference type="Proteomes" id="UP000215433"/>
    </source>
</evidence>
<accession>A0A229VXM3</accession>
<protein>
    <submittedName>
        <fullName evidence="1">Uncharacterized protein</fullName>
    </submittedName>
</protein>
<dbReference type="Proteomes" id="UP000215433">
    <property type="component" value="Unassembled WGS sequence"/>
</dbReference>
<reference evidence="1 2" key="1">
    <citation type="submission" date="2017-05" db="EMBL/GenBank/DDBJ databases">
        <title>Bifidobacterium vansinderenii sp. nov.</title>
        <authorList>
            <person name="Lugli G.A."/>
            <person name="Duranti S."/>
            <person name="Mangifesta M."/>
        </authorList>
    </citation>
    <scope>NUCLEOTIDE SEQUENCE [LARGE SCALE GENOMIC DNA]</scope>
    <source>
        <strain evidence="1 2">Tam10B</strain>
    </source>
</reference>
<name>A0A229VXM3_9BIFI</name>
<evidence type="ECO:0000313" key="1">
    <source>
        <dbReference type="EMBL" id="OXN00379.1"/>
    </source>
</evidence>
<sequence>MDETPQHAAEPTSNHVLWARAVGISEAGNGISLNNAGQVMFAAPRSKRSSNPSA</sequence>
<dbReference type="EMBL" id="NEWD01000016">
    <property type="protein sequence ID" value="OXN00379.1"/>
    <property type="molecule type" value="Genomic_DNA"/>
</dbReference>
<comment type="caution">
    <text evidence="1">The sequence shown here is derived from an EMBL/GenBank/DDBJ whole genome shotgun (WGS) entry which is preliminary data.</text>
</comment>
<proteinExistence type="predicted"/>
<organism evidence="1 2">
    <name type="scientific">Bifidobacterium vansinderenii</name>
    <dbReference type="NCBI Taxonomy" id="1984871"/>
    <lineage>
        <taxon>Bacteria</taxon>
        <taxon>Bacillati</taxon>
        <taxon>Actinomycetota</taxon>
        <taxon>Actinomycetes</taxon>
        <taxon>Bifidobacteriales</taxon>
        <taxon>Bifidobacteriaceae</taxon>
        <taxon>Bifidobacterium</taxon>
    </lineage>
</organism>
<keyword evidence="2" id="KW-1185">Reference proteome</keyword>
<gene>
    <name evidence="1" type="ORF">Tam10B_1249</name>
</gene>